<dbReference type="STRING" id="13333.W1NKE0"/>
<dbReference type="HOGENOM" id="CLU_050306_2_0_1"/>
<dbReference type="OMA" id="ISCDAEY"/>
<dbReference type="AlphaFoldDB" id="W1NKE0"/>
<dbReference type="PANTHER" id="PTHR15160">
    <property type="entry name" value="VON HIPPEL-LINDAU PROTEIN"/>
    <property type="match status" value="1"/>
</dbReference>
<keyword evidence="2" id="KW-0378">Hydrolase</keyword>
<feature type="domain" description="BFN" evidence="4">
    <location>
        <begin position="126"/>
        <end position="264"/>
    </location>
</feature>
<dbReference type="InterPro" id="IPR036104">
    <property type="entry name" value="BFN_sf"/>
</dbReference>
<dbReference type="PANTHER" id="PTHR15160:SF1">
    <property type="entry name" value="VON HIPPEL-LINDAU DISEASE TUMOR SUPPRESSOR"/>
    <property type="match status" value="1"/>
</dbReference>
<gene>
    <name evidence="5" type="ORF">AMTR_s00001p00162400</name>
</gene>
<dbReference type="Pfam" id="PF02151">
    <property type="entry name" value="UVR"/>
    <property type="match status" value="1"/>
</dbReference>
<comment type="similarity">
    <text evidence="1">Belongs to the bifunctional nuclease family.</text>
</comment>
<dbReference type="Pfam" id="PF02577">
    <property type="entry name" value="BFN_dom"/>
    <property type="match status" value="1"/>
</dbReference>
<evidence type="ECO:0000313" key="5">
    <source>
        <dbReference type="EMBL" id="ERM96272.1"/>
    </source>
</evidence>
<reference evidence="6" key="1">
    <citation type="journal article" date="2013" name="Science">
        <title>The Amborella genome and the evolution of flowering plants.</title>
        <authorList>
            <consortium name="Amborella Genome Project"/>
        </authorList>
    </citation>
    <scope>NUCLEOTIDE SEQUENCE [LARGE SCALE GENOMIC DNA]</scope>
</reference>
<name>W1NKE0_AMBTC</name>
<dbReference type="GO" id="GO:0016567">
    <property type="term" value="P:protein ubiquitination"/>
    <property type="evidence" value="ECO:0000318"/>
    <property type="project" value="GO_Central"/>
</dbReference>
<dbReference type="GO" id="GO:0004518">
    <property type="term" value="F:nuclease activity"/>
    <property type="evidence" value="ECO:0007669"/>
    <property type="project" value="UniProtKB-UniRule"/>
</dbReference>
<evidence type="ECO:0000313" key="6">
    <source>
        <dbReference type="Proteomes" id="UP000017836"/>
    </source>
</evidence>
<evidence type="ECO:0000256" key="1">
    <source>
        <dbReference type="ARBA" id="ARBA00009095"/>
    </source>
</evidence>
<dbReference type="KEGG" id="atr:18424202"/>
<dbReference type="GO" id="GO:0030891">
    <property type="term" value="C:VCB complex"/>
    <property type="evidence" value="ECO:0000318"/>
    <property type="project" value="GO_Central"/>
</dbReference>
<dbReference type="OrthoDB" id="566255at2759"/>
<comment type="function">
    <text evidence="3">Bifunctional nuclease with both RNase and DNase activities. Involved in basal defense response. Participates in abscisic acid-derived callose deposition following infection by a necrotrophic pathogen.</text>
</comment>
<dbReference type="InterPro" id="IPR003729">
    <property type="entry name" value="Bi_nuclease_dom"/>
</dbReference>
<dbReference type="InterPro" id="IPR001943">
    <property type="entry name" value="UVR_dom"/>
</dbReference>
<keyword evidence="2" id="KW-0540">Nuclease</keyword>
<dbReference type="Gramene" id="ERM96272">
    <property type="protein sequence ID" value="ERM96272"/>
    <property type="gene ID" value="AMTR_s00001p00162400"/>
</dbReference>
<evidence type="ECO:0000256" key="3">
    <source>
        <dbReference type="ARBA" id="ARBA00025428"/>
    </source>
</evidence>
<proteinExistence type="inferred from homology"/>
<dbReference type="GO" id="GO:0005634">
    <property type="term" value="C:nucleus"/>
    <property type="evidence" value="ECO:0000318"/>
    <property type="project" value="GO_Central"/>
</dbReference>
<dbReference type="SUPFAM" id="SSF103256">
    <property type="entry name" value="Hypothetical protein TM0160"/>
    <property type="match status" value="1"/>
</dbReference>
<evidence type="ECO:0000259" key="4">
    <source>
        <dbReference type="PROSITE" id="PS51658"/>
    </source>
</evidence>
<dbReference type="PROSITE" id="PS51658">
    <property type="entry name" value="BFN"/>
    <property type="match status" value="1"/>
</dbReference>
<dbReference type="Proteomes" id="UP000017836">
    <property type="component" value="Unassembled WGS sequence"/>
</dbReference>
<dbReference type="EMBL" id="KI397142">
    <property type="protein sequence ID" value="ERM96272.1"/>
    <property type="molecule type" value="Genomic_DNA"/>
</dbReference>
<dbReference type="Gene3D" id="3.10.690.10">
    <property type="entry name" value="Bifunctional nuclease domain"/>
    <property type="match status" value="1"/>
</dbReference>
<sequence length="331" mass="37800">MLRIHLRFHTPPVSGAHFRRFNGPSHASVSKVSFSVQQFFEGIWAKKKFCRERKISRERKIVISCNASRDSYRRTENWDDEDNEYIEASVLTSETIRHYQLHKQGFSEMTPWHSSSRLLPSSASKEDQVNLVSSVGHGFLSRFHSPTIFLKIACDGDILLPIIVGESAVKNLLGALLQDEKVDWPGQFQFVKNLINTLGYEVRMVRITKRVVNTYHALIYLDKPGDKAMISVDARPSDAINLAVKSQAPLYVNKQIVSTDAIRVVYGKWRENNVRSVYDVTLDSAPEGPDPLAEELDLLTKMNIAVLEERYKDAALWRDELSKLRLPRSEV</sequence>
<organism evidence="5 6">
    <name type="scientific">Amborella trichopoda</name>
    <dbReference type="NCBI Taxonomy" id="13333"/>
    <lineage>
        <taxon>Eukaryota</taxon>
        <taxon>Viridiplantae</taxon>
        <taxon>Streptophyta</taxon>
        <taxon>Embryophyta</taxon>
        <taxon>Tracheophyta</taxon>
        <taxon>Spermatophyta</taxon>
        <taxon>Magnoliopsida</taxon>
        <taxon>Amborellales</taxon>
        <taxon>Amborellaceae</taxon>
        <taxon>Amborella</taxon>
    </lineage>
</organism>
<evidence type="ECO:0000256" key="2">
    <source>
        <dbReference type="ARBA" id="ARBA00022722"/>
    </source>
</evidence>
<accession>W1NKE0</accession>
<dbReference type="eggNOG" id="ENOG502QT0P">
    <property type="taxonomic scope" value="Eukaryota"/>
</dbReference>
<protein>
    <recommendedName>
        <fullName evidence="4">BFN domain-containing protein</fullName>
    </recommendedName>
</protein>
<keyword evidence="6" id="KW-1185">Reference proteome</keyword>